<dbReference type="EMBL" id="JANPWB010000015">
    <property type="protein sequence ID" value="KAJ1091616.1"/>
    <property type="molecule type" value="Genomic_DNA"/>
</dbReference>
<evidence type="ECO:0000256" key="1">
    <source>
        <dbReference type="SAM" id="MobiDB-lite"/>
    </source>
</evidence>
<organism evidence="2 3">
    <name type="scientific">Pleurodeles waltl</name>
    <name type="common">Iberian ribbed newt</name>
    <dbReference type="NCBI Taxonomy" id="8319"/>
    <lineage>
        <taxon>Eukaryota</taxon>
        <taxon>Metazoa</taxon>
        <taxon>Chordata</taxon>
        <taxon>Craniata</taxon>
        <taxon>Vertebrata</taxon>
        <taxon>Euteleostomi</taxon>
        <taxon>Amphibia</taxon>
        <taxon>Batrachia</taxon>
        <taxon>Caudata</taxon>
        <taxon>Salamandroidea</taxon>
        <taxon>Salamandridae</taxon>
        <taxon>Pleurodelinae</taxon>
        <taxon>Pleurodeles</taxon>
    </lineage>
</organism>
<evidence type="ECO:0000313" key="2">
    <source>
        <dbReference type="EMBL" id="KAJ1091616.1"/>
    </source>
</evidence>
<name>A0AAV7LJL0_PLEWA</name>
<reference evidence="2" key="1">
    <citation type="journal article" date="2022" name="bioRxiv">
        <title>Sequencing and chromosome-scale assembly of the giantPleurodeles waltlgenome.</title>
        <authorList>
            <person name="Brown T."/>
            <person name="Elewa A."/>
            <person name="Iarovenko S."/>
            <person name="Subramanian E."/>
            <person name="Araus A.J."/>
            <person name="Petzold A."/>
            <person name="Susuki M."/>
            <person name="Suzuki K.-i.T."/>
            <person name="Hayashi T."/>
            <person name="Toyoda A."/>
            <person name="Oliveira C."/>
            <person name="Osipova E."/>
            <person name="Leigh N.D."/>
            <person name="Simon A."/>
            <person name="Yun M.H."/>
        </authorList>
    </citation>
    <scope>NUCLEOTIDE SEQUENCE</scope>
    <source>
        <strain evidence="2">20211129_DDA</strain>
        <tissue evidence="2">Liver</tissue>
    </source>
</reference>
<comment type="caution">
    <text evidence="2">The sequence shown here is derived from an EMBL/GenBank/DDBJ whole genome shotgun (WGS) entry which is preliminary data.</text>
</comment>
<evidence type="ECO:0000313" key="3">
    <source>
        <dbReference type="Proteomes" id="UP001066276"/>
    </source>
</evidence>
<accession>A0AAV7LJL0</accession>
<protein>
    <submittedName>
        <fullName evidence="2">Uncharacterized protein</fullName>
    </submittedName>
</protein>
<keyword evidence="3" id="KW-1185">Reference proteome</keyword>
<dbReference type="AlphaFoldDB" id="A0AAV7LJL0"/>
<gene>
    <name evidence="2" type="ORF">NDU88_004733</name>
</gene>
<proteinExistence type="predicted"/>
<sequence length="119" mass="12378">MDAPTDCCGCPGPHSTTTAPGRDLATATKADAANSPGNQAAGTLHSTPLKLGTQAAACQHRPSTGGLPPALTHQVVCRVLRHSHSIQVSWQVSNSPCRWRTRRKLGYSAGGSLRLAEPS</sequence>
<dbReference type="Proteomes" id="UP001066276">
    <property type="component" value="Chromosome 11"/>
</dbReference>
<feature type="region of interest" description="Disordered" evidence="1">
    <location>
        <begin position="1"/>
        <end position="22"/>
    </location>
</feature>